<keyword evidence="2" id="KW-1185">Reference proteome</keyword>
<evidence type="ECO:0000313" key="2">
    <source>
        <dbReference type="Proteomes" id="UP000199544"/>
    </source>
</evidence>
<dbReference type="EMBL" id="FNHW01000001">
    <property type="protein sequence ID" value="SDN04824.1"/>
    <property type="molecule type" value="Genomic_DNA"/>
</dbReference>
<accession>A0A1G9Y6Y7</accession>
<name>A0A1G9Y6Y7_9BACL</name>
<evidence type="ECO:0000313" key="1">
    <source>
        <dbReference type="EMBL" id="SDN04824.1"/>
    </source>
</evidence>
<reference evidence="2" key="1">
    <citation type="submission" date="2016-10" db="EMBL/GenBank/DDBJ databases">
        <authorList>
            <person name="Varghese N."/>
            <person name="Submissions S."/>
        </authorList>
    </citation>
    <scope>NUCLEOTIDE SEQUENCE [LARGE SCALE GENOMIC DNA]</scope>
    <source>
        <strain evidence="2">CGMCC 1.6854</strain>
    </source>
</reference>
<dbReference type="AlphaFoldDB" id="A0A1G9Y6Y7"/>
<dbReference type="Proteomes" id="UP000199544">
    <property type="component" value="Unassembled WGS sequence"/>
</dbReference>
<sequence length="43" mass="4298">MKKMTGALVGIAIAGALLIGGYIAEHSAVPNAEHGKTFSTTIG</sequence>
<gene>
    <name evidence="1" type="ORF">SAMN04488137_3241</name>
</gene>
<dbReference type="RefSeq" id="WP_280138806.1">
    <property type="nucleotide sequence ID" value="NZ_FNHW01000001.1"/>
</dbReference>
<dbReference type="STRING" id="459525.SAMN04488137_3241"/>
<protein>
    <submittedName>
        <fullName evidence="1">Uncharacterized protein</fullName>
    </submittedName>
</protein>
<proteinExistence type="predicted"/>
<organism evidence="1 2">
    <name type="scientific">Fictibacillus solisalsi</name>
    <dbReference type="NCBI Taxonomy" id="459525"/>
    <lineage>
        <taxon>Bacteria</taxon>
        <taxon>Bacillati</taxon>
        <taxon>Bacillota</taxon>
        <taxon>Bacilli</taxon>
        <taxon>Bacillales</taxon>
        <taxon>Fictibacillaceae</taxon>
        <taxon>Fictibacillus</taxon>
    </lineage>
</organism>